<evidence type="ECO:0000256" key="10">
    <source>
        <dbReference type="RuleBase" id="RU046427"/>
    </source>
</evidence>
<dbReference type="GO" id="GO:0005000">
    <property type="term" value="F:vasopressin receptor activity"/>
    <property type="evidence" value="ECO:0007669"/>
    <property type="project" value="InterPro"/>
</dbReference>
<feature type="transmembrane region" description="Helical" evidence="10">
    <location>
        <begin position="178"/>
        <end position="199"/>
    </location>
</feature>
<feature type="transmembrane region" description="Helical" evidence="10">
    <location>
        <begin position="366"/>
        <end position="384"/>
    </location>
</feature>
<keyword evidence="4 10" id="KW-1133">Transmembrane helix</keyword>
<evidence type="ECO:0000259" key="12">
    <source>
        <dbReference type="PROSITE" id="PS50262"/>
    </source>
</evidence>
<evidence type="ECO:0000256" key="7">
    <source>
        <dbReference type="ARBA" id="ARBA00023170"/>
    </source>
</evidence>
<feature type="transmembrane region" description="Helical" evidence="10">
    <location>
        <begin position="62"/>
        <end position="86"/>
    </location>
</feature>
<dbReference type="InterPro" id="IPR017452">
    <property type="entry name" value="GPCR_Rhodpsn_7TM"/>
</dbReference>
<evidence type="ECO:0000256" key="1">
    <source>
        <dbReference type="ARBA" id="ARBA00004651"/>
    </source>
</evidence>
<dbReference type="PRINTS" id="PR00896">
    <property type="entry name" value="VASOPRESSINR"/>
</dbReference>
<dbReference type="PROSITE" id="PS50262">
    <property type="entry name" value="G_PROTEIN_RECEP_F1_2"/>
    <property type="match status" value="1"/>
</dbReference>
<accession>A0A4E0RFQ8</accession>
<evidence type="ECO:0000313" key="14">
    <source>
        <dbReference type="Proteomes" id="UP000230066"/>
    </source>
</evidence>
<dbReference type="PANTHER" id="PTHR24241">
    <property type="entry name" value="NEUROPEPTIDE RECEPTOR-RELATED G-PROTEIN COUPLED RECEPTOR"/>
    <property type="match status" value="1"/>
</dbReference>
<dbReference type="SUPFAM" id="SSF81321">
    <property type="entry name" value="Family A G protein-coupled receptor-like"/>
    <property type="match status" value="1"/>
</dbReference>
<evidence type="ECO:0000313" key="13">
    <source>
        <dbReference type="EMBL" id="THD25715.1"/>
    </source>
</evidence>
<comment type="caution">
    <text evidence="13">The sequence shown here is derived from an EMBL/GenBank/DDBJ whole genome shotgun (WGS) entry which is preliminary data.</text>
</comment>
<keyword evidence="2" id="KW-1003">Cell membrane</keyword>
<evidence type="ECO:0000256" key="11">
    <source>
        <dbReference type="SAM" id="MobiDB-lite"/>
    </source>
</evidence>
<evidence type="ECO:0000256" key="4">
    <source>
        <dbReference type="ARBA" id="ARBA00022989"/>
    </source>
</evidence>
<feature type="transmembrane region" description="Helical" evidence="10">
    <location>
        <begin position="138"/>
        <end position="158"/>
    </location>
</feature>
<keyword evidence="8 10" id="KW-0325">Glycoprotein</keyword>
<feature type="region of interest" description="Disordered" evidence="11">
    <location>
        <begin position="257"/>
        <end position="278"/>
    </location>
</feature>
<proteinExistence type="inferred from homology"/>
<dbReference type="GO" id="GO:0005886">
    <property type="term" value="C:plasma membrane"/>
    <property type="evidence" value="ECO:0007669"/>
    <property type="project" value="UniProtKB-SubCell"/>
</dbReference>
<evidence type="ECO:0000256" key="9">
    <source>
        <dbReference type="ARBA" id="ARBA00023224"/>
    </source>
</evidence>
<reference evidence="13" key="1">
    <citation type="submission" date="2019-03" db="EMBL/GenBank/DDBJ databases">
        <title>Improved annotation for the trematode Fasciola hepatica.</title>
        <authorList>
            <person name="Choi Y.-J."/>
            <person name="Martin J."/>
            <person name="Mitreva M."/>
        </authorList>
    </citation>
    <scope>NUCLEOTIDE SEQUENCE [LARGE SCALE GENOMIC DNA]</scope>
</reference>
<evidence type="ECO:0000256" key="8">
    <source>
        <dbReference type="ARBA" id="ARBA00023180"/>
    </source>
</evidence>
<evidence type="ECO:0000256" key="6">
    <source>
        <dbReference type="ARBA" id="ARBA00023136"/>
    </source>
</evidence>
<comment type="similarity">
    <text evidence="10">Belongs to the G-protein coupled receptor 1 family. Vasopressin/oxytocin receptor subfamily.</text>
</comment>
<sequence length="408" mass="44087">MIFVDSSSSALNDSIVDDGISQLAITTPFTLNSTMWSSSTNCQAGISNTTTPVHKTLERDRIGLVIQLVLFTIILVGNLSVIIALLSRNVKNQMQLFIINLAASDLIVALGGTLAQIIENITVQFYAPAPVCKLVKYMGSAITYSSSFALIILSIDRAEAVCRPLRVSSSRISGRTKARLMISVAWMAAGLCGTPALILSEKVSETCRFNFKRVNVQTYMVAIALTVFIIPACIIAACHVLMVVTIWRASKLQLTNASGDPGGRKSISSTGPSGDLVPKRSRLAVTRNTIHGAATGNVLLQKTIGPPHHPKGGCISRAKVKTVKMTCVIVTVYIVCWCPFMVWNLVNTYVNFSATAPHLSKYTPHIQHLVTLNSAANPIIFWIFNAGSLKRNKNPTSLTANTRALTNK</sequence>
<dbReference type="PRINTS" id="PR00237">
    <property type="entry name" value="GPCRRHODOPSN"/>
</dbReference>
<dbReference type="PANTHER" id="PTHR24241:SF161">
    <property type="entry name" value="G-PROTEIN COUPLED RECEPTORS FAMILY 1 PROFILE DOMAIN-CONTAINING PROTEIN"/>
    <property type="match status" value="1"/>
</dbReference>
<dbReference type="GO" id="GO:0032870">
    <property type="term" value="P:cellular response to hormone stimulus"/>
    <property type="evidence" value="ECO:0007669"/>
    <property type="project" value="TreeGrafter"/>
</dbReference>
<keyword evidence="14" id="KW-1185">Reference proteome</keyword>
<organism evidence="13 14">
    <name type="scientific">Fasciola hepatica</name>
    <name type="common">Liver fluke</name>
    <dbReference type="NCBI Taxonomy" id="6192"/>
    <lineage>
        <taxon>Eukaryota</taxon>
        <taxon>Metazoa</taxon>
        <taxon>Spiralia</taxon>
        <taxon>Lophotrochozoa</taxon>
        <taxon>Platyhelminthes</taxon>
        <taxon>Trematoda</taxon>
        <taxon>Digenea</taxon>
        <taxon>Plagiorchiida</taxon>
        <taxon>Echinostomata</taxon>
        <taxon>Echinostomatoidea</taxon>
        <taxon>Fasciolidae</taxon>
        <taxon>Fasciola</taxon>
    </lineage>
</organism>
<keyword evidence="5 10" id="KW-0297">G-protein coupled receptor</keyword>
<evidence type="ECO:0000256" key="5">
    <source>
        <dbReference type="ARBA" id="ARBA00023040"/>
    </source>
</evidence>
<gene>
    <name evidence="13" type="ORF">D915_003623</name>
</gene>
<dbReference type="EMBL" id="JXXN02001019">
    <property type="protein sequence ID" value="THD25715.1"/>
    <property type="molecule type" value="Genomic_DNA"/>
</dbReference>
<feature type="transmembrane region" description="Helical" evidence="10">
    <location>
        <begin position="325"/>
        <end position="346"/>
    </location>
</feature>
<dbReference type="InterPro" id="IPR000276">
    <property type="entry name" value="GPCR_Rhodpsn"/>
</dbReference>
<comment type="subcellular location">
    <subcellularLocation>
        <location evidence="1 10">Cell membrane</location>
        <topology evidence="1 10">Multi-pass membrane protein</topology>
    </subcellularLocation>
</comment>
<evidence type="ECO:0000256" key="2">
    <source>
        <dbReference type="ARBA" id="ARBA00022475"/>
    </source>
</evidence>
<dbReference type="Pfam" id="PF00001">
    <property type="entry name" value="7tm_1"/>
    <property type="match status" value="1"/>
</dbReference>
<dbReference type="GO" id="GO:0042277">
    <property type="term" value="F:peptide binding"/>
    <property type="evidence" value="ECO:0007669"/>
    <property type="project" value="TreeGrafter"/>
</dbReference>
<name>A0A4E0RFQ8_FASHE</name>
<keyword evidence="3 10" id="KW-0812">Transmembrane</keyword>
<protein>
    <submittedName>
        <fullName evidence="13">Cardioacceleratory peptide receptor</fullName>
    </submittedName>
</protein>
<feature type="domain" description="G-protein coupled receptors family 1 profile" evidence="12">
    <location>
        <begin position="77"/>
        <end position="381"/>
    </location>
</feature>
<keyword evidence="6 10" id="KW-0472">Membrane</keyword>
<evidence type="ECO:0000256" key="3">
    <source>
        <dbReference type="ARBA" id="ARBA00022692"/>
    </source>
</evidence>
<dbReference type="Proteomes" id="UP000230066">
    <property type="component" value="Unassembled WGS sequence"/>
</dbReference>
<keyword evidence="7 10" id="KW-0675">Receptor</keyword>
<dbReference type="Gene3D" id="1.20.1070.10">
    <property type="entry name" value="Rhodopsin 7-helix transmembrane proteins"/>
    <property type="match status" value="1"/>
</dbReference>
<dbReference type="AlphaFoldDB" id="A0A4E0RFQ8"/>
<feature type="transmembrane region" description="Helical" evidence="10">
    <location>
        <begin position="219"/>
        <end position="244"/>
    </location>
</feature>
<dbReference type="InterPro" id="IPR001817">
    <property type="entry name" value="Vasoprsn_rcpt"/>
</dbReference>
<feature type="transmembrane region" description="Helical" evidence="10">
    <location>
        <begin position="98"/>
        <end position="118"/>
    </location>
</feature>
<keyword evidence="9 10" id="KW-0807">Transducer</keyword>